<comment type="caution">
    <text evidence="1">The sequence shown here is derived from an EMBL/GenBank/DDBJ whole genome shotgun (WGS) entry which is preliminary data.</text>
</comment>
<dbReference type="Proteomes" id="UP000270261">
    <property type="component" value="Unassembled WGS sequence"/>
</dbReference>
<dbReference type="EMBL" id="RRUE01000001">
    <property type="protein sequence ID" value="RRN44728.1"/>
    <property type="molecule type" value="Genomic_DNA"/>
</dbReference>
<dbReference type="InterPro" id="IPR014056">
    <property type="entry name" value="TypeIITA-like_toxin_pred"/>
</dbReference>
<dbReference type="NCBIfam" id="TIGR02683">
    <property type="entry name" value="upstrm_HI1419"/>
    <property type="match status" value="1"/>
</dbReference>
<accession>A0A3R8LNH4</accession>
<reference evidence="1 2" key="1">
    <citation type="submission" date="2018-11" db="EMBL/GenBank/DDBJ databases">
        <title>Genome sequencing of Lautropia sp. KCOM 2505 (= ChDC F240).</title>
        <authorList>
            <person name="Kook J.-K."/>
            <person name="Park S.-N."/>
            <person name="Lim Y.K."/>
        </authorList>
    </citation>
    <scope>NUCLEOTIDE SEQUENCE [LARGE SCALE GENOMIC DNA]</scope>
    <source>
        <strain evidence="1 2">KCOM 2505</strain>
    </source>
</reference>
<protein>
    <submittedName>
        <fullName evidence="1">Type II toxin-antitoxin system RelE/ParE family toxin</fullName>
    </submittedName>
</protein>
<name>A0A3R8LNH4_9BURK</name>
<organism evidence="1 2">
    <name type="scientific">Lautropia dentalis</name>
    <dbReference type="NCBI Taxonomy" id="2490857"/>
    <lineage>
        <taxon>Bacteria</taxon>
        <taxon>Pseudomonadati</taxon>
        <taxon>Pseudomonadota</taxon>
        <taxon>Betaproteobacteria</taxon>
        <taxon>Burkholderiales</taxon>
        <taxon>Burkholderiaceae</taxon>
        <taxon>Lautropia</taxon>
    </lineage>
</organism>
<evidence type="ECO:0000313" key="2">
    <source>
        <dbReference type="Proteomes" id="UP000270261"/>
    </source>
</evidence>
<dbReference type="PANTHER" id="PTHR41791">
    <property type="entry name" value="SSL7039 PROTEIN"/>
    <property type="match status" value="1"/>
</dbReference>
<gene>
    <name evidence="1" type="ORF">EHV23_00005</name>
</gene>
<sequence>MFLCCRRAAVGSCLPVGVPCGEVDVNSFLAWLDTLRDYRALMAIDARLERLSRGNFGHCRSLSPGLWEMKVDVGPGYRLYFSRVGRRIILLLCGGDKGAQRQDIELARIYLNDWRQRCKLQ</sequence>
<proteinExistence type="predicted"/>
<dbReference type="OrthoDB" id="9800258at2"/>
<dbReference type="AlphaFoldDB" id="A0A3R8LNH4"/>
<keyword evidence="2" id="KW-1185">Reference proteome</keyword>
<evidence type="ECO:0000313" key="1">
    <source>
        <dbReference type="EMBL" id="RRN44728.1"/>
    </source>
</evidence>
<dbReference type="PANTHER" id="PTHR41791:SF1">
    <property type="entry name" value="SSL7039 PROTEIN"/>
    <property type="match status" value="1"/>
</dbReference>